<protein>
    <submittedName>
        <fullName evidence="1">Uncharacterized protein</fullName>
    </submittedName>
</protein>
<evidence type="ECO:0000313" key="1">
    <source>
        <dbReference type="EMBL" id="RZC46422.1"/>
    </source>
</evidence>
<keyword evidence="2" id="KW-1185">Reference proteome</keyword>
<name>A0A4Y7IFF0_PAPSO</name>
<proteinExistence type="predicted"/>
<sequence length="308" mass="35087">MVLRSREIESPKDVSASNWTQKYITREQIIDGETFISADQVMGHGNLSLKNEWIRKFPSENCSEFESELLERFSTLVKIPLLKSDVYVMSICELCPVHSPTFLKTPSIYVFDCSAAGMIFNEFIESLRLEDRVQQTLATNQLMKFQLSGQVNPDQPYMLAEQLNQVTKISTSTGHGNNSCIHRVQLTKKQRPQRADICLLMMRLMSSPMLLHCELLALANTRLHYELSRLELSRCPQCLDNSEIAFAVPRNGHKGGLSVLWISSLKINVLVANQSLIHAYVEPVSNSPPWLFIGIYGPPQPQARWNFW</sequence>
<dbReference type="Proteomes" id="UP000316621">
    <property type="component" value="Chromosome 1"/>
</dbReference>
<reference evidence="1 2" key="1">
    <citation type="journal article" date="2018" name="Science">
        <title>The opium poppy genome and morphinan production.</title>
        <authorList>
            <person name="Guo L."/>
            <person name="Winzer T."/>
            <person name="Yang X."/>
            <person name="Li Y."/>
            <person name="Ning Z."/>
            <person name="He Z."/>
            <person name="Teodor R."/>
            <person name="Lu Y."/>
            <person name="Bowser T.A."/>
            <person name="Graham I.A."/>
            <person name="Ye K."/>
        </authorList>
    </citation>
    <scope>NUCLEOTIDE SEQUENCE [LARGE SCALE GENOMIC DNA]</scope>
    <source>
        <strain evidence="2">cv. HN1</strain>
        <tissue evidence="1">Leaves</tissue>
    </source>
</reference>
<evidence type="ECO:0000313" key="2">
    <source>
        <dbReference type="Proteomes" id="UP000316621"/>
    </source>
</evidence>
<dbReference type="AlphaFoldDB" id="A0A4Y7IFF0"/>
<organism evidence="1 2">
    <name type="scientific">Papaver somniferum</name>
    <name type="common">Opium poppy</name>
    <dbReference type="NCBI Taxonomy" id="3469"/>
    <lineage>
        <taxon>Eukaryota</taxon>
        <taxon>Viridiplantae</taxon>
        <taxon>Streptophyta</taxon>
        <taxon>Embryophyta</taxon>
        <taxon>Tracheophyta</taxon>
        <taxon>Spermatophyta</taxon>
        <taxon>Magnoliopsida</taxon>
        <taxon>Ranunculales</taxon>
        <taxon>Papaveraceae</taxon>
        <taxon>Papaveroideae</taxon>
        <taxon>Papaver</taxon>
    </lineage>
</organism>
<gene>
    <name evidence="1" type="ORF">C5167_039364</name>
</gene>
<dbReference type="EMBL" id="CM010715">
    <property type="protein sequence ID" value="RZC46422.1"/>
    <property type="molecule type" value="Genomic_DNA"/>
</dbReference>
<accession>A0A4Y7IFF0</accession>
<dbReference type="Gramene" id="RZC46422">
    <property type="protein sequence ID" value="RZC46422"/>
    <property type="gene ID" value="C5167_039364"/>
</dbReference>